<dbReference type="PROSITE" id="PS00012">
    <property type="entry name" value="PHOSPHOPANTETHEINE"/>
    <property type="match status" value="1"/>
</dbReference>
<dbReference type="InterPro" id="IPR042104">
    <property type="entry name" value="PKS_dehydratase_sf"/>
</dbReference>
<dbReference type="Pfam" id="PF00109">
    <property type="entry name" value="ketoacyl-synt"/>
    <property type="match status" value="1"/>
</dbReference>
<feature type="region of interest" description="N-terminal hotdog fold" evidence="6">
    <location>
        <begin position="1384"/>
        <end position="1508"/>
    </location>
</feature>
<dbReference type="InterPro" id="IPR014043">
    <property type="entry name" value="Acyl_transferase_dom"/>
</dbReference>
<evidence type="ECO:0000313" key="10">
    <source>
        <dbReference type="EMBL" id="GLT18781.1"/>
    </source>
</evidence>
<keyword evidence="11" id="KW-1185">Reference proteome</keyword>
<dbReference type="Gene3D" id="3.40.47.10">
    <property type="match status" value="1"/>
</dbReference>
<dbReference type="SUPFAM" id="SSF51735">
    <property type="entry name" value="NAD(P)-binding Rossmann-fold domains"/>
    <property type="match status" value="2"/>
</dbReference>
<dbReference type="Pfam" id="PF21394">
    <property type="entry name" value="Beta-ketacyl_N"/>
    <property type="match status" value="1"/>
</dbReference>
<protein>
    <submittedName>
        <fullName evidence="10">Polyketide synthase</fullName>
    </submittedName>
</protein>
<feature type="domain" description="Ketosynthase family 3 (KS3)" evidence="8">
    <location>
        <begin position="9"/>
        <end position="435"/>
    </location>
</feature>
<dbReference type="InterPro" id="IPR016035">
    <property type="entry name" value="Acyl_Trfase/lysoPLipase"/>
</dbReference>
<dbReference type="Gene3D" id="3.30.70.3290">
    <property type="match status" value="1"/>
</dbReference>
<dbReference type="CDD" id="cd08953">
    <property type="entry name" value="KR_2_SDR_x"/>
    <property type="match status" value="1"/>
</dbReference>
<dbReference type="InterPro" id="IPR016039">
    <property type="entry name" value="Thiolase-like"/>
</dbReference>
<dbReference type="PROSITE" id="PS52004">
    <property type="entry name" value="KS3_2"/>
    <property type="match status" value="1"/>
</dbReference>
<dbReference type="SMART" id="SM00827">
    <property type="entry name" value="PKS_AT"/>
    <property type="match status" value="1"/>
</dbReference>
<dbReference type="PANTHER" id="PTHR43775">
    <property type="entry name" value="FATTY ACID SYNTHASE"/>
    <property type="match status" value="1"/>
</dbReference>
<evidence type="ECO:0000256" key="4">
    <source>
        <dbReference type="ARBA" id="ARBA00022553"/>
    </source>
</evidence>
<sequence>MKDQAILRDKDIAIIGMSGRFPGAEDISTFWSNLAEGLETITTFSEQELRASGVDEELIASPHYIPRRGILGNAEHFDAHFFDITPRDAEIMDPQHRAFLECSWHAFEDAGYVPASYPGKVGVFGGTGTAWHLNKVHSHPGVTQFASGASVVTNNDKDYVTTRVSYKLNLKGPSVNVQTACSTAMVAVVMGINSLLSGESDLVVAGGVSIDTPERRGYRYMQGGMESADGRCYAFDSRANGTVFSRGVGAVLLKRVKDAIKDGDHIYAIVKGGAINNDGGLKAGFTAPGIEGQVEVAKQAIANADIDVENIRFVEAHGTATALGDPIEFSSLSQTFQQYTDKRQFCRLGSVKTNIGHTDAASGVASLIKASLALKSGQLPASLHYSQPNPNIDFETSPFVMNTELTSFKQQDKPNNALVNSFGVGGTNACVILEAAPERPSGDDHQAPILMTFSARSRNALNAMKQRMVNYLDTHPEANLADVAYTLQTGRKQFEFSTSVVGQDREAILASLSKASPVAVNNKSKRPVVFMFPGQGNQYANMSFDLYQTYPVFKQAMDQCCDYLTSILEQDLREIIFPKDEEVAAHINQTKFTQPALFVVEYSLAKLWMSWGIKPDVMIGHSVGEYVAACLSGVFSLQDALKAVAIRGKLVQALPAGAMLAVLMEEAELSERIANLDLDIAAVNYPELSVVAGELEAVKAFQYDLEEEGIFCKHLDTSHGFHSSMMDPMLPEFKDVIDAINLNAPKIPFVSSVTGEWISDELAQESDYWVRHVRNPVLFSHAFKTLMEEYQDGFVALEVGPGRSLESAAKQHFKEETNVEADIFSSLPTAKEVSSSGQYFASTLGSLWAHGIKVDWTLVYADERRCRLPLPGYPFERNEFKLPEVQGGNADSPSVAVAESSLKRKKQDVADWFYMPAWKRTVPAEFLPSGKADNETDCWIVFADEYGVAEQIQAQLRDVDTHIVTVFKGESYQQNVIDGDHASSFIINPTQREDYIQLLQAVKAQGLTPVRIVELWNLSSQGEGKDLGLGQKGQLASFYSPLYLQQALISENLLDKVHLLLVTNNTFSVSGEKVSCPEKALLVGPARVFYHEYPDVQCHLVDIDIPLNKRDEIDGYNSLIARSLIAEANIASDGRLVAYRSGCRWEEEYQAVRLQEHISGVSAQFKDDGVYLITGGLGGLGILVAGHISDLCNATLVLTYRSSLPPRDQWQSWIEQHPVDDAMSEKLVSILRLEEKGNTIDLVNVDVCDYTEMAKMCQRYPRFDGIFHTAGIAGGGIIPLKSDQDCASVIDPKLTGSLILDELTKENQPDFMVLFSSITSIVGDEARIDYCSGNAFLDAFACYRNQNRTGHTVAINWGKWGDVGMAVQWGRELDEKNKAHQTPVEEQGLLTLVGRKGMEEIYRVNLDVQKDWVLNEHCLSQQPTMVGTTILSMLHSFINHFKPQEPLQVKNLLLTKPAIYHNAWPREMRLFVRGEGTGYSFSLRSRGVREIDWEEHAIGNLGVGVETLESLAANIEPLEAIQARCSKRLEDEVVGKDFTNAVTGDIFLSLSERWSCTKEAWQGDNEWLVSKGLDVQYQGDFEQYPYHPAVIDSVSIRCINLITRDNFLPISYGKVSYLSPLDGDCYAHIKLKQPYKEEDSTIIMDVTFLSADSQPLMVIENYTLVRMKAENQVQDSLPLASKARFDVDVSDKDILFYEGLDALKRQLAHLEFEQLVVVTSDLGQLIYEAIPEQEQNEIASLDTQASQGHARPELSVEYVAPENEIEKEIIAIWQSILGISGIGIDDNFVELGGNSLLAVQIVSKVSAKFEVDIRVDLFYQDQTVRGLAGLIIDAFESVLESE</sequence>
<evidence type="ECO:0000256" key="3">
    <source>
        <dbReference type="ARBA" id="ARBA00022450"/>
    </source>
</evidence>
<dbReference type="Pfam" id="PF08659">
    <property type="entry name" value="KR"/>
    <property type="match status" value="1"/>
</dbReference>
<feature type="active site" description="Proton donor; for dehydratase activity" evidence="6">
    <location>
        <position position="1592"/>
    </location>
</feature>
<evidence type="ECO:0000256" key="5">
    <source>
        <dbReference type="ARBA" id="ARBA00022679"/>
    </source>
</evidence>
<evidence type="ECO:0000256" key="6">
    <source>
        <dbReference type="PROSITE-ProRule" id="PRU01363"/>
    </source>
</evidence>
<dbReference type="SMART" id="SM00823">
    <property type="entry name" value="PKS_PP"/>
    <property type="match status" value="1"/>
</dbReference>
<evidence type="ECO:0000259" key="9">
    <source>
        <dbReference type="PROSITE" id="PS52019"/>
    </source>
</evidence>
<dbReference type="Gene3D" id="3.30.70.250">
    <property type="entry name" value="Malonyl-CoA ACP transacylase, ACP-binding"/>
    <property type="match status" value="1"/>
</dbReference>
<dbReference type="InterPro" id="IPR049490">
    <property type="entry name" value="C883_1060-like_KR_N"/>
</dbReference>
<dbReference type="SUPFAM" id="SSF52151">
    <property type="entry name" value="FabD/lysophospholipase-like"/>
    <property type="match status" value="1"/>
</dbReference>
<dbReference type="PROSITE" id="PS50075">
    <property type="entry name" value="CARRIER"/>
    <property type="match status" value="1"/>
</dbReference>
<dbReference type="Pfam" id="PF14765">
    <property type="entry name" value="PS-DH"/>
    <property type="match status" value="1"/>
</dbReference>
<dbReference type="PROSITE" id="PS00606">
    <property type="entry name" value="KS3_1"/>
    <property type="match status" value="1"/>
</dbReference>
<comment type="pathway">
    <text evidence="1">Lipid metabolism; fatty acid biosynthesis.</text>
</comment>
<dbReference type="Gene3D" id="3.10.129.110">
    <property type="entry name" value="Polyketide synthase dehydratase"/>
    <property type="match status" value="1"/>
</dbReference>
<dbReference type="InterPro" id="IPR036291">
    <property type="entry name" value="NAD(P)-bd_dom_sf"/>
</dbReference>
<dbReference type="Gene3D" id="1.10.1200.10">
    <property type="entry name" value="ACP-like"/>
    <property type="match status" value="1"/>
</dbReference>
<dbReference type="InterPro" id="IPR001227">
    <property type="entry name" value="Ac_transferase_dom_sf"/>
</dbReference>
<dbReference type="EMBL" id="BSPW01000054">
    <property type="protein sequence ID" value="GLT18781.1"/>
    <property type="molecule type" value="Genomic_DNA"/>
</dbReference>
<dbReference type="InterPro" id="IPR049551">
    <property type="entry name" value="PKS_DH_C"/>
</dbReference>
<evidence type="ECO:0000256" key="1">
    <source>
        <dbReference type="ARBA" id="ARBA00005194"/>
    </source>
</evidence>
<dbReference type="InterPro" id="IPR016036">
    <property type="entry name" value="Malonyl_transacylase_ACP-bd"/>
</dbReference>
<dbReference type="SMART" id="SM00822">
    <property type="entry name" value="PKS_KR"/>
    <property type="match status" value="1"/>
</dbReference>
<keyword evidence="4" id="KW-0597">Phosphoprotein</keyword>
<dbReference type="InterPro" id="IPR036736">
    <property type="entry name" value="ACP-like_sf"/>
</dbReference>
<dbReference type="SUPFAM" id="SSF47336">
    <property type="entry name" value="ACP-like"/>
    <property type="match status" value="1"/>
</dbReference>
<dbReference type="SUPFAM" id="SSF53901">
    <property type="entry name" value="Thiolase-like"/>
    <property type="match status" value="1"/>
</dbReference>
<dbReference type="RefSeq" id="WP_284192657.1">
    <property type="nucleotide sequence ID" value="NZ_BSPW01000054.1"/>
</dbReference>
<gene>
    <name evidence="10" type="ORF">GCM10007938_25620</name>
</gene>
<dbReference type="SMART" id="SM00825">
    <property type="entry name" value="PKS_KS"/>
    <property type="match status" value="1"/>
</dbReference>
<reference evidence="11" key="1">
    <citation type="journal article" date="2019" name="Int. J. Syst. Evol. Microbiol.">
        <title>The Global Catalogue of Microorganisms (GCM) 10K type strain sequencing project: providing services to taxonomists for standard genome sequencing and annotation.</title>
        <authorList>
            <consortium name="The Broad Institute Genomics Platform"/>
            <consortium name="The Broad Institute Genome Sequencing Center for Infectious Disease"/>
            <person name="Wu L."/>
            <person name="Ma J."/>
        </authorList>
    </citation>
    <scope>NUCLEOTIDE SEQUENCE [LARGE SCALE GENOMIC DNA]</scope>
    <source>
        <strain evidence="11">NBRC 108723</strain>
    </source>
</reference>
<dbReference type="InterPro" id="IPR013968">
    <property type="entry name" value="PKS_KR"/>
</dbReference>
<dbReference type="SUPFAM" id="SSF55048">
    <property type="entry name" value="Probable ACP-binding domain of malonyl-CoA ACP transacylase"/>
    <property type="match status" value="1"/>
</dbReference>
<dbReference type="PROSITE" id="PS52019">
    <property type="entry name" value="PKS_MFAS_DH"/>
    <property type="match status" value="1"/>
</dbReference>
<dbReference type="Pfam" id="PF22621">
    <property type="entry name" value="CurL-like_PKS_C"/>
    <property type="match status" value="1"/>
</dbReference>
<feature type="region of interest" description="C-terminal hotdog fold" evidence="6">
    <location>
        <begin position="1526"/>
        <end position="1673"/>
    </location>
</feature>
<dbReference type="InterPro" id="IPR018201">
    <property type="entry name" value="Ketoacyl_synth_AS"/>
</dbReference>
<dbReference type="CDD" id="cd00833">
    <property type="entry name" value="PKS"/>
    <property type="match status" value="1"/>
</dbReference>
<evidence type="ECO:0000256" key="2">
    <source>
        <dbReference type="ARBA" id="ARBA00006484"/>
    </source>
</evidence>
<dbReference type="InterPro" id="IPR014031">
    <property type="entry name" value="Ketoacyl_synth_C"/>
</dbReference>
<keyword evidence="3" id="KW-0596">Phosphopantetheine</keyword>
<dbReference type="Pfam" id="PF02801">
    <property type="entry name" value="Ketoacyl-synt_C"/>
    <property type="match status" value="1"/>
</dbReference>
<evidence type="ECO:0000259" key="7">
    <source>
        <dbReference type="PROSITE" id="PS50075"/>
    </source>
</evidence>
<comment type="similarity">
    <text evidence="2">Belongs to the short-chain dehydrogenases/reductases (SDR) family.</text>
</comment>
<dbReference type="Gene3D" id="3.40.50.720">
    <property type="entry name" value="NAD(P)-binding Rossmann-like Domain"/>
    <property type="match status" value="1"/>
</dbReference>
<dbReference type="InterPro" id="IPR014030">
    <property type="entry name" value="Ketoacyl_synth_N"/>
</dbReference>
<accession>A0ABQ6F1N2</accession>
<proteinExistence type="inferred from homology"/>
<dbReference type="Pfam" id="PF00550">
    <property type="entry name" value="PP-binding"/>
    <property type="match status" value="1"/>
</dbReference>
<dbReference type="Proteomes" id="UP001157138">
    <property type="component" value="Unassembled WGS sequence"/>
</dbReference>
<evidence type="ECO:0000313" key="11">
    <source>
        <dbReference type="Proteomes" id="UP001157138"/>
    </source>
</evidence>
<dbReference type="PANTHER" id="PTHR43775:SF51">
    <property type="entry name" value="INACTIVE PHENOLPHTHIOCEROL SYNTHESIS POLYKETIDE SYNTHASE TYPE I PKS1-RELATED"/>
    <property type="match status" value="1"/>
</dbReference>
<dbReference type="InterPro" id="IPR049900">
    <property type="entry name" value="PKS_mFAS_DH"/>
</dbReference>
<dbReference type="InterPro" id="IPR009081">
    <property type="entry name" value="PP-bd_ACP"/>
</dbReference>
<dbReference type="Pfam" id="PF00698">
    <property type="entry name" value="Acyl_transf_1"/>
    <property type="match status" value="1"/>
</dbReference>
<dbReference type="InterPro" id="IPR006162">
    <property type="entry name" value="Ppantetheine_attach_site"/>
</dbReference>
<evidence type="ECO:0000259" key="8">
    <source>
        <dbReference type="PROSITE" id="PS52004"/>
    </source>
</evidence>
<dbReference type="InterPro" id="IPR020841">
    <property type="entry name" value="PKS_Beta-ketoAc_synthase_dom"/>
</dbReference>
<dbReference type="InterPro" id="IPR020806">
    <property type="entry name" value="PKS_PP-bd"/>
</dbReference>
<organism evidence="10 11">
    <name type="scientific">Vibrio zhanjiangensis</name>
    <dbReference type="NCBI Taxonomy" id="1046128"/>
    <lineage>
        <taxon>Bacteria</taxon>
        <taxon>Pseudomonadati</taxon>
        <taxon>Pseudomonadota</taxon>
        <taxon>Gammaproteobacteria</taxon>
        <taxon>Vibrionales</taxon>
        <taxon>Vibrionaceae</taxon>
        <taxon>Vibrio</taxon>
    </lineage>
</organism>
<keyword evidence="5" id="KW-0808">Transferase</keyword>
<comment type="caution">
    <text evidence="10">The sequence shown here is derived from an EMBL/GenBank/DDBJ whole genome shotgun (WGS) entry which is preliminary data.</text>
</comment>
<feature type="domain" description="PKS/mFAS DH" evidence="9">
    <location>
        <begin position="1384"/>
        <end position="1673"/>
    </location>
</feature>
<feature type="domain" description="Carrier" evidence="7">
    <location>
        <begin position="1760"/>
        <end position="1835"/>
    </location>
</feature>
<dbReference type="Gene3D" id="3.40.366.10">
    <property type="entry name" value="Malonyl-Coenzyme A Acyl Carrier Protein, domain 2"/>
    <property type="match status" value="1"/>
</dbReference>
<name>A0ABQ6F1N2_9VIBR</name>
<feature type="active site" description="Proton acceptor; for dehydratase activity" evidence="6">
    <location>
        <position position="1417"/>
    </location>
</feature>
<dbReference type="InterPro" id="IPR050091">
    <property type="entry name" value="PKS_NRPS_Biosynth_Enz"/>
</dbReference>
<dbReference type="InterPro" id="IPR057326">
    <property type="entry name" value="KR_dom"/>
</dbReference>